<protein>
    <recommendedName>
        <fullName evidence="4">UBZ4-type domain-containing protein</fullName>
    </recommendedName>
</protein>
<keyword evidence="1" id="KW-0472">Membrane</keyword>
<accession>X6N3D2</accession>
<evidence type="ECO:0000313" key="2">
    <source>
        <dbReference type="EMBL" id="ETO20264.1"/>
    </source>
</evidence>
<dbReference type="Proteomes" id="UP000023152">
    <property type="component" value="Unassembled WGS sequence"/>
</dbReference>
<gene>
    <name evidence="2" type="ORF">RFI_16956</name>
</gene>
<keyword evidence="1" id="KW-0812">Transmembrane</keyword>
<comment type="caution">
    <text evidence="2">The sequence shown here is derived from an EMBL/GenBank/DDBJ whole genome shotgun (WGS) entry which is preliminary data.</text>
</comment>
<keyword evidence="1" id="KW-1133">Transmembrane helix</keyword>
<dbReference type="EMBL" id="ASPP01012792">
    <property type="protein sequence ID" value="ETO20264.1"/>
    <property type="molecule type" value="Genomic_DNA"/>
</dbReference>
<evidence type="ECO:0008006" key="4">
    <source>
        <dbReference type="Google" id="ProtNLM"/>
    </source>
</evidence>
<keyword evidence="3" id="KW-1185">Reference proteome</keyword>
<feature type="transmembrane region" description="Helical" evidence="1">
    <location>
        <begin position="134"/>
        <end position="151"/>
    </location>
</feature>
<name>X6N3D2_RETFI</name>
<evidence type="ECO:0000313" key="3">
    <source>
        <dbReference type="Proteomes" id="UP000023152"/>
    </source>
</evidence>
<reference evidence="2 3" key="1">
    <citation type="journal article" date="2013" name="Curr. Biol.">
        <title>The Genome of the Foraminiferan Reticulomyxa filosa.</title>
        <authorList>
            <person name="Glockner G."/>
            <person name="Hulsmann N."/>
            <person name="Schleicher M."/>
            <person name="Noegel A.A."/>
            <person name="Eichinger L."/>
            <person name="Gallinger C."/>
            <person name="Pawlowski J."/>
            <person name="Sierra R."/>
            <person name="Euteneuer U."/>
            <person name="Pillet L."/>
            <person name="Moustafa A."/>
            <person name="Platzer M."/>
            <person name="Groth M."/>
            <person name="Szafranski K."/>
            <person name="Schliwa M."/>
        </authorList>
    </citation>
    <scope>NUCLEOTIDE SEQUENCE [LARGE SCALE GENOMIC DNA]</scope>
</reference>
<evidence type="ECO:0000256" key="1">
    <source>
        <dbReference type="SAM" id="Phobius"/>
    </source>
</evidence>
<proteinExistence type="predicted"/>
<dbReference type="AlphaFoldDB" id="X6N3D2"/>
<organism evidence="2 3">
    <name type="scientific">Reticulomyxa filosa</name>
    <dbReference type="NCBI Taxonomy" id="46433"/>
    <lineage>
        <taxon>Eukaryota</taxon>
        <taxon>Sar</taxon>
        <taxon>Rhizaria</taxon>
        <taxon>Retaria</taxon>
        <taxon>Foraminifera</taxon>
        <taxon>Monothalamids</taxon>
        <taxon>Reticulomyxidae</taxon>
        <taxon>Reticulomyxa</taxon>
    </lineage>
</organism>
<sequence>MMDLSSENRIHCLYCGELMLNEQMLREHLKSCLSSNGSCNELSRQNPPSFDLKKKFCNEVGKKSRKKKRGCKTKKNLEQMKNANPPTNKQKKDCIGNPDFGMLWNCQPCRQGHEDVDCALCSKKKGYFIQTTDVSFDFFLLIYSFFYFFFFC</sequence>